<dbReference type="HOGENOM" id="CLU_1949707_0_0_1"/>
<keyword evidence="3" id="KW-1185">Reference proteome</keyword>
<evidence type="ECO:0000313" key="3">
    <source>
        <dbReference type="Proteomes" id="UP000054217"/>
    </source>
</evidence>
<organism evidence="2 3">
    <name type="scientific">Pisolithus tinctorius Marx 270</name>
    <dbReference type="NCBI Taxonomy" id="870435"/>
    <lineage>
        <taxon>Eukaryota</taxon>
        <taxon>Fungi</taxon>
        <taxon>Dikarya</taxon>
        <taxon>Basidiomycota</taxon>
        <taxon>Agaricomycotina</taxon>
        <taxon>Agaricomycetes</taxon>
        <taxon>Agaricomycetidae</taxon>
        <taxon>Boletales</taxon>
        <taxon>Sclerodermatineae</taxon>
        <taxon>Pisolithaceae</taxon>
        <taxon>Pisolithus</taxon>
    </lineage>
</organism>
<evidence type="ECO:0000313" key="2">
    <source>
        <dbReference type="EMBL" id="KIO12037.1"/>
    </source>
</evidence>
<dbReference type="InParanoid" id="A0A0C3KR75"/>
<reference evidence="3" key="2">
    <citation type="submission" date="2015-01" db="EMBL/GenBank/DDBJ databases">
        <title>Evolutionary Origins and Diversification of the Mycorrhizal Mutualists.</title>
        <authorList>
            <consortium name="DOE Joint Genome Institute"/>
            <consortium name="Mycorrhizal Genomics Consortium"/>
            <person name="Kohler A."/>
            <person name="Kuo A."/>
            <person name="Nagy L.G."/>
            <person name="Floudas D."/>
            <person name="Copeland A."/>
            <person name="Barry K.W."/>
            <person name="Cichocki N."/>
            <person name="Veneault-Fourrey C."/>
            <person name="LaButti K."/>
            <person name="Lindquist E.A."/>
            <person name="Lipzen A."/>
            <person name="Lundell T."/>
            <person name="Morin E."/>
            <person name="Murat C."/>
            <person name="Riley R."/>
            <person name="Ohm R."/>
            <person name="Sun H."/>
            <person name="Tunlid A."/>
            <person name="Henrissat B."/>
            <person name="Grigoriev I.V."/>
            <person name="Hibbett D.S."/>
            <person name="Martin F."/>
        </authorList>
    </citation>
    <scope>NUCLEOTIDE SEQUENCE [LARGE SCALE GENOMIC DNA]</scope>
    <source>
        <strain evidence="3">Marx 270</strain>
    </source>
</reference>
<dbReference type="AlphaFoldDB" id="A0A0C3KR75"/>
<sequence length="129" mass="14130">MYFPEDRNIPSLPDQLGIDTENSAHRPVERMVSDVNGTHDVVKTFTGLSTIPALVLRRPIGLSLPNSLQLVQLLKTSSTRLADKYIVTTIVLCSAFSTTDSSSERAERNKPAESRPSGTPPGMASRYSR</sequence>
<name>A0A0C3KR75_PISTI</name>
<feature type="compositionally biased region" description="Basic and acidic residues" evidence="1">
    <location>
        <begin position="102"/>
        <end position="113"/>
    </location>
</feature>
<dbReference type="Proteomes" id="UP000054217">
    <property type="component" value="Unassembled WGS sequence"/>
</dbReference>
<reference evidence="2 3" key="1">
    <citation type="submission" date="2014-04" db="EMBL/GenBank/DDBJ databases">
        <authorList>
            <consortium name="DOE Joint Genome Institute"/>
            <person name="Kuo A."/>
            <person name="Kohler A."/>
            <person name="Costa M.D."/>
            <person name="Nagy L.G."/>
            <person name="Floudas D."/>
            <person name="Copeland A."/>
            <person name="Barry K.W."/>
            <person name="Cichocki N."/>
            <person name="Veneault-Fourrey C."/>
            <person name="LaButti K."/>
            <person name="Lindquist E.A."/>
            <person name="Lipzen A."/>
            <person name="Lundell T."/>
            <person name="Morin E."/>
            <person name="Murat C."/>
            <person name="Sun H."/>
            <person name="Tunlid A."/>
            <person name="Henrissat B."/>
            <person name="Grigoriev I.V."/>
            <person name="Hibbett D.S."/>
            <person name="Martin F."/>
            <person name="Nordberg H.P."/>
            <person name="Cantor M.N."/>
            <person name="Hua S.X."/>
        </authorList>
    </citation>
    <scope>NUCLEOTIDE SEQUENCE [LARGE SCALE GENOMIC DNA]</scope>
    <source>
        <strain evidence="2 3">Marx 270</strain>
    </source>
</reference>
<dbReference type="EMBL" id="KN831948">
    <property type="protein sequence ID" value="KIO12037.1"/>
    <property type="molecule type" value="Genomic_DNA"/>
</dbReference>
<evidence type="ECO:0000256" key="1">
    <source>
        <dbReference type="SAM" id="MobiDB-lite"/>
    </source>
</evidence>
<feature type="region of interest" description="Disordered" evidence="1">
    <location>
        <begin position="97"/>
        <end position="129"/>
    </location>
</feature>
<accession>A0A0C3KR75</accession>
<gene>
    <name evidence="2" type="ORF">M404DRAFT_747268</name>
</gene>
<proteinExistence type="predicted"/>
<protein>
    <submittedName>
        <fullName evidence="2">Uncharacterized protein</fullName>
    </submittedName>
</protein>